<evidence type="ECO:0000256" key="5">
    <source>
        <dbReference type="ARBA" id="ARBA00022737"/>
    </source>
</evidence>
<dbReference type="GO" id="GO:0005525">
    <property type="term" value="F:GTP binding"/>
    <property type="evidence" value="ECO:0007669"/>
    <property type="project" value="UniProtKB-KW"/>
</dbReference>
<dbReference type="Pfam" id="PF00071">
    <property type="entry name" value="Ras"/>
    <property type="match status" value="1"/>
</dbReference>
<evidence type="ECO:0000256" key="6">
    <source>
        <dbReference type="ARBA" id="ARBA00022741"/>
    </source>
</evidence>
<evidence type="ECO:0000256" key="15">
    <source>
        <dbReference type="PROSITE-ProRule" id="PRU00043"/>
    </source>
</evidence>
<feature type="domain" description="Cadherin" evidence="18">
    <location>
        <begin position="935"/>
        <end position="1035"/>
    </location>
</feature>
<dbReference type="PRINTS" id="PR00449">
    <property type="entry name" value="RASTRNSFRMNG"/>
</dbReference>
<evidence type="ECO:0000256" key="8">
    <source>
        <dbReference type="ARBA" id="ARBA00022889"/>
    </source>
</evidence>
<evidence type="ECO:0000259" key="18">
    <source>
        <dbReference type="PROSITE" id="PS50268"/>
    </source>
</evidence>
<feature type="domain" description="Cadherin" evidence="18">
    <location>
        <begin position="446"/>
        <end position="527"/>
    </location>
</feature>
<comment type="subcellular location">
    <subcellularLocation>
        <location evidence="1">Cell membrane</location>
    </subcellularLocation>
</comment>
<dbReference type="AlphaFoldDB" id="A0A2U9AY68"/>
<protein>
    <recommendedName>
        <fullName evidence="13">GTP-binding protein REM 2</fullName>
    </recommendedName>
    <alternativeName>
        <fullName evidence="14">Rad and Gem-like GTP-binding protein 2</fullName>
    </alternativeName>
</protein>
<keyword evidence="20" id="KW-1185">Reference proteome</keyword>
<dbReference type="InterPro" id="IPR002126">
    <property type="entry name" value="Cadherin-like_dom"/>
</dbReference>
<dbReference type="PROSITE" id="PS50268">
    <property type="entry name" value="CADHERIN_2"/>
    <property type="match status" value="6"/>
</dbReference>
<dbReference type="GO" id="GO:0045296">
    <property type="term" value="F:cadherin binding"/>
    <property type="evidence" value="ECO:0007669"/>
    <property type="project" value="TreeGrafter"/>
</dbReference>
<dbReference type="GO" id="GO:0005912">
    <property type="term" value="C:adherens junction"/>
    <property type="evidence" value="ECO:0007669"/>
    <property type="project" value="TreeGrafter"/>
</dbReference>
<dbReference type="PROSITE" id="PS00232">
    <property type="entry name" value="CADHERIN_1"/>
    <property type="match status" value="2"/>
</dbReference>
<dbReference type="CDD" id="cd04148">
    <property type="entry name" value="RGK"/>
    <property type="match status" value="1"/>
</dbReference>
<organism evidence="19 20">
    <name type="scientific">Scophthalmus maximus</name>
    <name type="common">Turbot</name>
    <name type="synonym">Psetta maxima</name>
    <dbReference type="NCBI Taxonomy" id="52904"/>
    <lineage>
        <taxon>Eukaryota</taxon>
        <taxon>Metazoa</taxon>
        <taxon>Chordata</taxon>
        <taxon>Craniata</taxon>
        <taxon>Vertebrata</taxon>
        <taxon>Euteleostomi</taxon>
        <taxon>Actinopterygii</taxon>
        <taxon>Neopterygii</taxon>
        <taxon>Teleostei</taxon>
        <taxon>Neoteleostei</taxon>
        <taxon>Acanthomorphata</taxon>
        <taxon>Carangaria</taxon>
        <taxon>Pleuronectiformes</taxon>
        <taxon>Pleuronectoidei</taxon>
        <taxon>Scophthalmidae</taxon>
        <taxon>Scophthalmus</taxon>
    </lineage>
</organism>
<feature type="domain" description="Cadherin" evidence="18">
    <location>
        <begin position="713"/>
        <end position="818"/>
    </location>
</feature>
<dbReference type="InterPro" id="IPR027417">
    <property type="entry name" value="P-loop_NTPase"/>
</dbReference>
<dbReference type="SUPFAM" id="SSF49313">
    <property type="entry name" value="Cadherin-like"/>
    <property type="match status" value="7"/>
</dbReference>
<evidence type="ECO:0000256" key="11">
    <source>
        <dbReference type="ARBA" id="ARBA00023180"/>
    </source>
</evidence>
<keyword evidence="10 17" id="KW-0472">Membrane</keyword>
<dbReference type="GO" id="GO:0003924">
    <property type="term" value="F:GTPase activity"/>
    <property type="evidence" value="ECO:0007669"/>
    <property type="project" value="InterPro"/>
</dbReference>
<dbReference type="FunFam" id="2.60.40.60:FF:000163">
    <property type="entry name" value="Cadherin 17"/>
    <property type="match status" value="1"/>
</dbReference>
<evidence type="ECO:0000256" key="3">
    <source>
        <dbReference type="ARBA" id="ARBA00022475"/>
    </source>
</evidence>
<dbReference type="SMART" id="SM00173">
    <property type="entry name" value="RAS"/>
    <property type="match status" value="1"/>
</dbReference>
<feature type="domain" description="Cadherin" evidence="18">
    <location>
        <begin position="356"/>
        <end position="445"/>
    </location>
</feature>
<keyword evidence="17" id="KW-1133">Transmembrane helix</keyword>
<keyword evidence="5" id="KW-0677">Repeat</keyword>
<keyword evidence="6" id="KW-0547">Nucleotide-binding</keyword>
<evidence type="ECO:0000256" key="14">
    <source>
        <dbReference type="ARBA" id="ARBA00076974"/>
    </source>
</evidence>
<dbReference type="GO" id="GO:0000902">
    <property type="term" value="P:cell morphogenesis"/>
    <property type="evidence" value="ECO:0007669"/>
    <property type="project" value="TreeGrafter"/>
</dbReference>
<keyword evidence="4" id="KW-0597">Phosphoprotein</keyword>
<dbReference type="PANTHER" id="PTHR24027">
    <property type="entry name" value="CADHERIN-23"/>
    <property type="match status" value="1"/>
</dbReference>
<evidence type="ECO:0000256" key="1">
    <source>
        <dbReference type="ARBA" id="ARBA00004236"/>
    </source>
</evidence>
<dbReference type="FunFam" id="2.60.40.60:FF:000019">
    <property type="entry name" value="Cadherin 2"/>
    <property type="match status" value="1"/>
</dbReference>
<keyword evidence="3" id="KW-1003">Cell membrane</keyword>
<dbReference type="SMART" id="SM00174">
    <property type="entry name" value="RHO"/>
    <property type="match status" value="1"/>
</dbReference>
<evidence type="ECO:0000256" key="4">
    <source>
        <dbReference type="ARBA" id="ARBA00022553"/>
    </source>
</evidence>
<evidence type="ECO:0000256" key="12">
    <source>
        <dbReference type="ARBA" id="ARBA00053429"/>
    </source>
</evidence>
<accession>A0A2U9AY68</accession>
<dbReference type="GO" id="GO:0007043">
    <property type="term" value="P:cell-cell junction assembly"/>
    <property type="evidence" value="ECO:0007669"/>
    <property type="project" value="TreeGrafter"/>
</dbReference>
<keyword evidence="9" id="KW-0342">GTP-binding</keyword>
<feature type="domain" description="Cadherin" evidence="18">
    <location>
        <begin position="827"/>
        <end position="934"/>
    </location>
</feature>
<evidence type="ECO:0000313" key="20">
    <source>
        <dbReference type="Proteomes" id="UP000246464"/>
    </source>
</evidence>
<dbReference type="PROSITE" id="PS51419">
    <property type="entry name" value="RAB"/>
    <property type="match status" value="1"/>
</dbReference>
<dbReference type="PROSITE" id="PS51421">
    <property type="entry name" value="RAS"/>
    <property type="match status" value="1"/>
</dbReference>
<reference evidence="19 20" key="1">
    <citation type="submission" date="2017-12" db="EMBL/GenBank/DDBJ databases">
        <title>Integrating genomic resources of turbot (Scophthalmus maximus) in depth evaluation of genetic and physical mapping variation across individuals.</title>
        <authorList>
            <person name="Martinez P."/>
        </authorList>
    </citation>
    <scope>NUCLEOTIDE SEQUENCE [LARGE SCALE GENOMIC DNA]</scope>
</reference>
<dbReference type="PANTHER" id="PTHR24027:SF419">
    <property type="entry name" value="CADHERIN-17"/>
    <property type="match status" value="1"/>
</dbReference>
<dbReference type="GO" id="GO:0034332">
    <property type="term" value="P:adherens junction organization"/>
    <property type="evidence" value="ECO:0007669"/>
    <property type="project" value="TreeGrafter"/>
</dbReference>
<feature type="region of interest" description="Disordered" evidence="16">
    <location>
        <begin position="38"/>
        <end position="75"/>
    </location>
</feature>
<keyword evidence="8" id="KW-0130">Cell adhesion</keyword>
<feature type="compositionally biased region" description="Low complexity" evidence="16">
    <location>
        <begin position="56"/>
        <end position="69"/>
    </location>
</feature>
<proteinExistence type="inferred from homology"/>
<dbReference type="Proteomes" id="UP000246464">
    <property type="component" value="Chromosome 1"/>
</dbReference>
<keyword evidence="7 15" id="KW-0106">Calcium</keyword>
<dbReference type="SUPFAM" id="SSF52540">
    <property type="entry name" value="P-loop containing nucleoside triphosphate hydrolases"/>
    <property type="match status" value="1"/>
</dbReference>
<dbReference type="GO" id="GO:0016477">
    <property type="term" value="P:cell migration"/>
    <property type="evidence" value="ECO:0007669"/>
    <property type="project" value="TreeGrafter"/>
</dbReference>
<dbReference type="STRING" id="52904.ENSSMAP00000030816"/>
<dbReference type="Gene3D" id="3.40.50.300">
    <property type="entry name" value="P-loop containing nucleotide triphosphate hydrolases"/>
    <property type="match status" value="1"/>
</dbReference>
<dbReference type="GO" id="GO:0008013">
    <property type="term" value="F:beta-catenin binding"/>
    <property type="evidence" value="ECO:0007669"/>
    <property type="project" value="TreeGrafter"/>
</dbReference>
<evidence type="ECO:0000256" key="10">
    <source>
        <dbReference type="ARBA" id="ARBA00023136"/>
    </source>
</evidence>
<sequence>MLSTVRRRSLRLQTELHRWSICDPGSLLLPERVPARVRRSRSCTSSGGESGGGRGSWCSSDSVVSSTESAGEPVEPRGPYRVLLLGASGVGKTAFAGIFAGAADSMDSDDSELCGDETREKMIEVDGEPASVTLLDTWDSETGVEWAQECYMPTGDAYLLLYSVTDRASFLRASELRITLRRLRPAQHTPIILVGNKCDLVRRREVSVSEGRTCAAVFDCKFIETSAAMQHNVWDAFHGIVRQLRLRRDSKEANKRRRHTNCNTRRESLPTKAKRFLDKVAARNNPNVAFWLKSKSCHDLSVLSLRGLRSDSLDHSTKTVIMTPMVHLLLLPLLLSIAGGKDLEEKKGPFENTVLDVPEGTPVPYPMHQFQVTHAGVNNFRLSGEGNEDIKISKDGWLFLDRPLDWSRDDHYIIKVEALADEEVVDGPVYVTINVVDINNNAPHFNQSEYTAVVREKTAAGVPFTRVFASDQDDPETPNAHLSYSLVSQTPNTHQVHLFQINPNTGEISTTEEGERMLKARESIRYSRGEDQSIDALKAKFDDYCPAPEIPHEDNPFFTCVERAEIRRRNVDPLQDPDYTLFVRVQDLGGASENALSGNTGVHIVVQQNLWFNPGPITVKEQLEGDYPMIIAVVQSNHPEAIYSLVQKERELKFPFQITQNGGIQLTEPLDREDKNMYILVVFAKDDSDKEVEPPMEIQVLVEDVNDNAPVCENEESVFELQENEPVGSFVGQLLAHDDDQTETLNSLLTYTILPEDPTAPDVFSIDAASGRIQALRLLQRREQQVYRLNVRVSDPAFSVNCKVVIKVIDVNNETPLFEKNDYGEHTLAEDTPVGHTVVSIRATDADDPDSGSSHIEFHISAGNDGEVFAVETDGKGVGQLVLVKPLDFESSPTYKLQIDARNPEPLMEGIEYGGESTAFVTVSVTDVDEAPEFSLDVLDVTLPENTTKGSVLLTVEAKDPEGKEIGFKLDGDTRGWLEIDAATGQIKTKDKLDRESVETFDVTITAFEKENPKKSTERVLSVRLLDVNDNSPRLMEKQAFICVAKPVPVIITAQDGDSAPFSQPFTFALAKKSPNWELSSVDGTSAKLTLRKKPPADRTFQLSITVKDNAGMGVPQLFEVKVCNCTELGYCYMAPVERSLSYGMGPTIGILAGTLGFCALVFIIVIKRVKKENKKKKVNVNEEENAIM</sequence>
<keyword evidence="17" id="KW-0812">Transmembrane</keyword>
<evidence type="ECO:0000313" key="19">
    <source>
        <dbReference type="EMBL" id="AWO96633.1"/>
    </source>
</evidence>
<dbReference type="SMART" id="SM00175">
    <property type="entry name" value="RAB"/>
    <property type="match status" value="1"/>
</dbReference>
<dbReference type="InterPro" id="IPR005225">
    <property type="entry name" value="Small_GTP-bd"/>
</dbReference>
<dbReference type="EMBL" id="CP026243">
    <property type="protein sequence ID" value="AWO96633.1"/>
    <property type="molecule type" value="Genomic_DNA"/>
</dbReference>
<evidence type="ECO:0000256" key="17">
    <source>
        <dbReference type="SAM" id="Phobius"/>
    </source>
</evidence>
<evidence type="ECO:0000256" key="16">
    <source>
        <dbReference type="SAM" id="MobiDB-lite"/>
    </source>
</evidence>
<dbReference type="InterPro" id="IPR039808">
    <property type="entry name" value="Cadherin"/>
</dbReference>
<dbReference type="GO" id="GO:0016339">
    <property type="term" value="P:calcium-dependent cell-cell adhesion via plasma membrane cell adhesion molecules"/>
    <property type="evidence" value="ECO:0007669"/>
    <property type="project" value="TreeGrafter"/>
</dbReference>
<dbReference type="CDD" id="cd11304">
    <property type="entry name" value="Cadherin_repeat"/>
    <property type="match status" value="6"/>
</dbReference>
<dbReference type="GO" id="GO:0005509">
    <property type="term" value="F:calcium ion binding"/>
    <property type="evidence" value="ECO:0007669"/>
    <property type="project" value="UniProtKB-UniRule"/>
</dbReference>
<evidence type="ECO:0000256" key="9">
    <source>
        <dbReference type="ARBA" id="ARBA00023134"/>
    </source>
</evidence>
<dbReference type="InterPro" id="IPR015919">
    <property type="entry name" value="Cadherin-like_sf"/>
</dbReference>
<comment type="similarity">
    <text evidence="2">Belongs to the small GTPase superfamily. RGK family.</text>
</comment>
<gene>
    <name evidence="19" type="ORF">SMAX5B_011825</name>
</gene>
<evidence type="ECO:0000256" key="13">
    <source>
        <dbReference type="ARBA" id="ARBA00070754"/>
    </source>
</evidence>
<feature type="domain" description="Cadherin" evidence="18">
    <location>
        <begin position="624"/>
        <end position="712"/>
    </location>
</feature>
<evidence type="ECO:0000256" key="2">
    <source>
        <dbReference type="ARBA" id="ARBA00008846"/>
    </source>
</evidence>
<dbReference type="PRINTS" id="PR00205">
    <property type="entry name" value="CADHERIN"/>
</dbReference>
<dbReference type="FunFam" id="3.40.50.300:FF:001032">
    <property type="entry name" value="GTP-binding protein REM 2"/>
    <property type="match status" value="1"/>
</dbReference>
<keyword evidence="11" id="KW-0325">Glycoprotein</keyword>
<feature type="transmembrane region" description="Helical" evidence="17">
    <location>
        <begin position="1149"/>
        <end position="1167"/>
    </location>
</feature>
<dbReference type="InterPro" id="IPR001806">
    <property type="entry name" value="Small_GTPase"/>
</dbReference>
<dbReference type="Gene3D" id="2.60.40.60">
    <property type="entry name" value="Cadherins"/>
    <property type="match status" value="7"/>
</dbReference>
<comment type="function">
    <text evidence="12">Binds GTP saturably and exhibits a low intrinsic rate of GTP hydrolysis.</text>
</comment>
<evidence type="ECO:0000256" key="7">
    <source>
        <dbReference type="ARBA" id="ARBA00022837"/>
    </source>
</evidence>
<dbReference type="GO" id="GO:0007156">
    <property type="term" value="P:homophilic cell adhesion via plasma membrane adhesion molecules"/>
    <property type="evidence" value="ECO:0007669"/>
    <property type="project" value="InterPro"/>
</dbReference>
<dbReference type="NCBIfam" id="TIGR00231">
    <property type="entry name" value="small_GTP"/>
    <property type="match status" value="1"/>
</dbReference>
<dbReference type="GO" id="GO:0016342">
    <property type="term" value="C:catenin complex"/>
    <property type="evidence" value="ECO:0007669"/>
    <property type="project" value="TreeGrafter"/>
</dbReference>
<name>A0A2U9AY68_SCOMX</name>
<dbReference type="GO" id="GO:0044331">
    <property type="term" value="P:cell-cell adhesion mediated by cadherin"/>
    <property type="evidence" value="ECO:0007669"/>
    <property type="project" value="TreeGrafter"/>
</dbReference>
<dbReference type="InterPro" id="IPR020894">
    <property type="entry name" value="Cadherin_CS"/>
</dbReference>
<dbReference type="Pfam" id="PF00028">
    <property type="entry name" value="Cadherin"/>
    <property type="match status" value="5"/>
</dbReference>
<dbReference type="SMART" id="SM00112">
    <property type="entry name" value="CA"/>
    <property type="match status" value="6"/>
</dbReference>